<evidence type="ECO:0000256" key="1">
    <source>
        <dbReference type="SAM" id="Phobius"/>
    </source>
</evidence>
<feature type="transmembrane region" description="Helical" evidence="1">
    <location>
        <begin position="105"/>
        <end position="126"/>
    </location>
</feature>
<keyword evidence="1" id="KW-0812">Transmembrane</keyword>
<organism evidence="3 4">
    <name type="scientific">Platanthera guangdongensis</name>
    <dbReference type="NCBI Taxonomy" id="2320717"/>
    <lineage>
        <taxon>Eukaryota</taxon>
        <taxon>Viridiplantae</taxon>
        <taxon>Streptophyta</taxon>
        <taxon>Embryophyta</taxon>
        <taxon>Tracheophyta</taxon>
        <taxon>Spermatophyta</taxon>
        <taxon>Magnoliopsida</taxon>
        <taxon>Liliopsida</taxon>
        <taxon>Asparagales</taxon>
        <taxon>Orchidaceae</taxon>
        <taxon>Orchidoideae</taxon>
        <taxon>Orchideae</taxon>
        <taxon>Orchidinae</taxon>
        <taxon>Platanthera</taxon>
    </lineage>
</organism>
<feature type="transmembrane region" description="Helical" evidence="1">
    <location>
        <begin position="20"/>
        <end position="41"/>
    </location>
</feature>
<proteinExistence type="predicted"/>
<dbReference type="Gene3D" id="1.10.287.70">
    <property type="match status" value="2"/>
</dbReference>
<evidence type="ECO:0000259" key="2">
    <source>
        <dbReference type="Pfam" id="PF07885"/>
    </source>
</evidence>
<dbReference type="SUPFAM" id="SSF81324">
    <property type="entry name" value="Voltage-gated potassium channels"/>
    <property type="match status" value="2"/>
</dbReference>
<accession>A0ABR2LSI0</accession>
<gene>
    <name evidence="3" type="primary">TPK5</name>
    <name evidence="3" type="ORF">KSP40_PGU022829</name>
</gene>
<keyword evidence="3" id="KW-0813">Transport</keyword>
<evidence type="ECO:0000313" key="4">
    <source>
        <dbReference type="Proteomes" id="UP001412067"/>
    </source>
</evidence>
<dbReference type="Proteomes" id="UP001412067">
    <property type="component" value="Unassembled WGS sequence"/>
</dbReference>
<dbReference type="GO" id="GO:0034220">
    <property type="term" value="P:monoatomic ion transmembrane transport"/>
    <property type="evidence" value="ECO:0007669"/>
    <property type="project" value="UniProtKB-KW"/>
</dbReference>
<reference evidence="3 4" key="1">
    <citation type="journal article" date="2022" name="Nat. Plants">
        <title>Genomes of leafy and leafless Platanthera orchids illuminate the evolution of mycoheterotrophy.</title>
        <authorList>
            <person name="Li M.H."/>
            <person name="Liu K.W."/>
            <person name="Li Z."/>
            <person name="Lu H.C."/>
            <person name="Ye Q.L."/>
            <person name="Zhang D."/>
            <person name="Wang J.Y."/>
            <person name="Li Y.F."/>
            <person name="Zhong Z.M."/>
            <person name="Liu X."/>
            <person name="Yu X."/>
            <person name="Liu D.K."/>
            <person name="Tu X.D."/>
            <person name="Liu B."/>
            <person name="Hao Y."/>
            <person name="Liao X.Y."/>
            <person name="Jiang Y.T."/>
            <person name="Sun W.H."/>
            <person name="Chen J."/>
            <person name="Chen Y.Q."/>
            <person name="Ai Y."/>
            <person name="Zhai J.W."/>
            <person name="Wu S.S."/>
            <person name="Zhou Z."/>
            <person name="Hsiao Y.Y."/>
            <person name="Wu W.L."/>
            <person name="Chen Y.Y."/>
            <person name="Lin Y.F."/>
            <person name="Hsu J.L."/>
            <person name="Li C.Y."/>
            <person name="Wang Z.W."/>
            <person name="Zhao X."/>
            <person name="Zhong W.Y."/>
            <person name="Ma X.K."/>
            <person name="Ma L."/>
            <person name="Huang J."/>
            <person name="Chen G.Z."/>
            <person name="Huang M.Z."/>
            <person name="Huang L."/>
            <person name="Peng D.H."/>
            <person name="Luo Y.B."/>
            <person name="Zou S.Q."/>
            <person name="Chen S.P."/>
            <person name="Lan S."/>
            <person name="Tsai W.C."/>
            <person name="Van de Peer Y."/>
            <person name="Liu Z.J."/>
        </authorList>
    </citation>
    <scope>NUCLEOTIDE SEQUENCE [LARGE SCALE GENOMIC DNA]</scope>
    <source>
        <strain evidence="3">Lor288</strain>
    </source>
</reference>
<comment type="caution">
    <text evidence="3">The sequence shown here is derived from an EMBL/GenBank/DDBJ whole genome shotgun (WGS) entry which is preliminary data.</text>
</comment>
<dbReference type="InterPro" id="IPR013099">
    <property type="entry name" value="K_chnl_dom"/>
</dbReference>
<feature type="domain" description="Potassium channel" evidence="2">
    <location>
        <begin position="34"/>
        <end position="87"/>
    </location>
</feature>
<dbReference type="EMBL" id="JBBWWR010000015">
    <property type="protein sequence ID" value="KAK8949849.1"/>
    <property type="molecule type" value="Genomic_DNA"/>
</dbReference>
<dbReference type="Pfam" id="PF07885">
    <property type="entry name" value="Ion_trans_2"/>
    <property type="match status" value="2"/>
</dbReference>
<feature type="domain" description="Potassium channel" evidence="2">
    <location>
        <begin position="111"/>
        <end position="153"/>
    </location>
</feature>
<keyword evidence="1" id="KW-1133">Transmembrane helix</keyword>
<keyword evidence="3" id="KW-0407">Ion channel</keyword>
<sequence length="172" mass="19324">MKIKIYGCAQSPPPPPPPPALKYSVVLLFLYGLLIILIHALNPEGYSGFETHLNIDALYFHIVYFCTVGYGDIDSLYSLTKIMSCLLLSYAFDIKNEHIMIHANVGCTFIVFIVLVALGVVGIQFLEDLKFIDSLYLSIMLVTTMGYEDFSFKAVILLGEFLLAFDCYFIHS</sequence>
<evidence type="ECO:0000313" key="3">
    <source>
        <dbReference type="EMBL" id="KAK8949849.1"/>
    </source>
</evidence>
<keyword evidence="1" id="KW-0472">Membrane</keyword>
<keyword evidence="3" id="KW-0406">Ion transport</keyword>
<feature type="transmembrane region" description="Helical" evidence="1">
    <location>
        <begin position="53"/>
        <end position="70"/>
    </location>
</feature>
<protein>
    <submittedName>
        <fullName evidence="3">Two-pore potassium channel 5</fullName>
    </submittedName>
</protein>
<name>A0ABR2LSI0_9ASPA</name>
<keyword evidence="4" id="KW-1185">Reference proteome</keyword>